<evidence type="ECO:0000313" key="1">
    <source>
        <dbReference type="EMBL" id="TWT63641.1"/>
    </source>
</evidence>
<sequence length="156" mass="18523">MDTAIPPQFIGSVAMMRHPEEGEKRWMTLWNSKRKQFEMVTALRLENDTYRECLDRELAWKLDLQRGKEYLISSMARLHIEQELILPGDEKPTLYVIEFYVADPYGKQSFKKLEERKDIHWLTTHEILAGYGPEDRSVDPRLVYLLNKFELISPYS</sequence>
<organism evidence="1 2">
    <name type="scientific">Rubinisphaera italica</name>
    <dbReference type="NCBI Taxonomy" id="2527969"/>
    <lineage>
        <taxon>Bacteria</taxon>
        <taxon>Pseudomonadati</taxon>
        <taxon>Planctomycetota</taxon>
        <taxon>Planctomycetia</taxon>
        <taxon>Planctomycetales</taxon>
        <taxon>Planctomycetaceae</taxon>
        <taxon>Rubinisphaera</taxon>
    </lineage>
</organism>
<name>A0A5C5XMF7_9PLAN</name>
<dbReference type="RefSeq" id="WP_146505387.1">
    <property type="nucleotide sequence ID" value="NZ_SJPG01000001.1"/>
</dbReference>
<comment type="caution">
    <text evidence="1">The sequence shown here is derived from an EMBL/GenBank/DDBJ whole genome shotgun (WGS) entry which is preliminary data.</text>
</comment>
<gene>
    <name evidence="1" type="ORF">Pan54_43960</name>
</gene>
<keyword evidence="2" id="KW-1185">Reference proteome</keyword>
<proteinExistence type="predicted"/>
<dbReference type="Proteomes" id="UP000316095">
    <property type="component" value="Unassembled WGS sequence"/>
</dbReference>
<protein>
    <recommendedName>
        <fullName evidence="3">Nudix hydrolase domain-containing protein</fullName>
    </recommendedName>
</protein>
<dbReference type="OrthoDB" id="215101at2"/>
<evidence type="ECO:0008006" key="3">
    <source>
        <dbReference type="Google" id="ProtNLM"/>
    </source>
</evidence>
<reference evidence="1 2" key="1">
    <citation type="submission" date="2019-02" db="EMBL/GenBank/DDBJ databases">
        <title>Deep-cultivation of Planctomycetes and their phenomic and genomic characterization uncovers novel biology.</title>
        <authorList>
            <person name="Wiegand S."/>
            <person name="Jogler M."/>
            <person name="Boedeker C."/>
            <person name="Pinto D."/>
            <person name="Vollmers J."/>
            <person name="Rivas-Marin E."/>
            <person name="Kohn T."/>
            <person name="Peeters S.H."/>
            <person name="Heuer A."/>
            <person name="Rast P."/>
            <person name="Oberbeckmann S."/>
            <person name="Bunk B."/>
            <person name="Jeske O."/>
            <person name="Meyerdierks A."/>
            <person name="Storesund J.E."/>
            <person name="Kallscheuer N."/>
            <person name="Luecker S."/>
            <person name="Lage O.M."/>
            <person name="Pohl T."/>
            <person name="Merkel B.J."/>
            <person name="Hornburger P."/>
            <person name="Mueller R.-W."/>
            <person name="Bruemmer F."/>
            <person name="Labrenz M."/>
            <person name="Spormann A.M."/>
            <person name="Op Den Camp H."/>
            <person name="Overmann J."/>
            <person name="Amann R."/>
            <person name="Jetten M.S.M."/>
            <person name="Mascher T."/>
            <person name="Medema M.H."/>
            <person name="Devos D.P."/>
            <person name="Kaster A.-K."/>
            <person name="Ovreas L."/>
            <person name="Rohde M."/>
            <person name="Galperin M.Y."/>
            <person name="Jogler C."/>
        </authorList>
    </citation>
    <scope>NUCLEOTIDE SEQUENCE [LARGE SCALE GENOMIC DNA]</scope>
    <source>
        <strain evidence="1 2">Pan54</strain>
    </source>
</reference>
<dbReference type="AlphaFoldDB" id="A0A5C5XMF7"/>
<evidence type="ECO:0000313" key="2">
    <source>
        <dbReference type="Proteomes" id="UP000316095"/>
    </source>
</evidence>
<accession>A0A5C5XMF7</accession>
<dbReference type="EMBL" id="SJPG01000001">
    <property type="protein sequence ID" value="TWT63641.1"/>
    <property type="molecule type" value="Genomic_DNA"/>
</dbReference>